<protein>
    <submittedName>
        <fullName evidence="2">Uncharacterized protein</fullName>
    </submittedName>
</protein>
<organism evidence="2 3">
    <name type="scientific">Hypsibius exemplaris</name>
    <name type="common">Freshwater tardigrade</name>
    <dbReference type="NCBI Taxonomy" id="2072580"/>
    <lineage>
        <taxon>Eukaryota</taxon>
        <taxon>Metazoa</taxon>
        <taxon>Ecdysozoa</taxon>
        <taxon>Tardigrada</taxon>
        <taxon>Eutardigrada</taxon>
        <taxon>Parachela</taxon>
        <taxon>Hypsibioidea</taxon>
        <taxon>Hypsibiidae</taxon>
        <taxon>Hypsibius</taxon>
    </lineage>
</organism>
<feature type="region of interest" description="Disordered" evidence="1">
    <location>
        <begin position="33"/>
        <end position="99"/>
    </location>
</feature>
<feature type="compositionally biased region" description="Polar residues" evidence="1">
    <location>
        <begin position="44"/>
        <end position="69"/>
    </location>
</feature>
<feature type="compositionally biased region" description="Polar residues" evidence="1">
    <location>
        <begin position="79"/>
        <end position="99"/>
    </location>
</feature>
<dbReference type="OrthoDB" id="10643334at2759"/>
<accession>A0A1W0WXT0</accession>
<evidence type="ECO:0000313" key="2">
    <source>
        <dbReference type="EMBL" id="OQV19999.1"/>
    </source>
</evidence>
<name>A0A1W0WXT0_HYPEX</name>
<dbReference type="EMBL" id="MTYJ01000034">
    <property type="protein sequence ID" value="OQV19999.1"/>
    <property type="molecule type" value="Genomic_DNA"/>
</dbReference>
<reference evidence="3" key="1">
    <citation type="submission" date="2017-01" db="EMBL/GenBank/DDBJ databases">
        <title>Comparative genomics of anhydrobiosis in the tardigrade Hypsibius dujardini.</title>
        <authorList>
            <person name="Yoshida Y."/>
            <person name="Koutsovoulos G."/>
            <person name="Laetsch D."/>
            <person name="Stevens L."/>
            <person name="Kumar S."/>
            <person name="Horikawa D."/>
            <person name="Ishino K."/>
            <person name="Komine S."/>
            <person name="Tomita M."/>
            <person name="Blaxter M."/>
            <person name="Arakawa K."/>
        </authorList>
    </citation>
    <scope>NUCLEOTIDE SEQUENCE [LARGE SCALE GENOMIC DNA]</scope>
    <source>
        <strain evidence="3">Z151</strain>
    </source>
</reference>
<dbReference type="Proteomes" id="UP000192578">
    <property type="component" value="Unassembled WGS sequence"/>
</dbReference>
<evidence type="ECO:0000256" key="1">
    <source>
        <dbReference type="SAM" id="MobiDB-lite"/>
    </source>
</evidence>
<sequence length="217" mass="24056">MWYRSNVPEFSYPYIWLTCGAREDTVYTGSFSPECGPADPPTRIPTTSTPAPARPQSTTSTIHPTQLTKSYPPIGWTPAQPTRQTDYQTTPGPGSQDNCQKIEPLIVTCRKGKMTFSLMKPNETDALVAILNVDNTLQCRLLMHGSHTWLIPGRQQDERQSLSPINVKCTKEGVTVSDDQPDDSEATLLTLTTTGNIKCRLMFVDYVNYLQALAGVN</sequence>
<gene>
    <name evidence="2" type="ORF">BV898_06003</name>
</gene>
<evidence type="ECO:0000313" key="3">
    <source>
        <dbReference type="Proteomes" id="UP000192578"/>
    </source>
</evidence>
<dbReference type="AlphaFoldDB" id="A0A1W0WXT0"/>
<proteinExistence type="predicted"/>
<keyword evidence="3" id="KW-1185">Reference proteome</keyword>
<comment type="caution">
    <text evidence="2">The sequence shown here is derived from an EMBL/GenBank/DDBJ whole genome shotgun (WGS) entry which is preliminary data.</text>
</comment>